<reference evidence="1 2" key="1">
    <citation type="submission" date="2019-01" db="EMBL/GenBank/DDBJ databases">
        <title>Complete genome sequence of Campylobacter bacteriophage CP20.</title>
        <authorList>
            <person name="Connerton I.F."/>
        </authorList>
    </citation>
    <scope>NUCLEOTIDE SEQUENCE [LARGE SCALE GENOMIC DNA]</scope>
</reference>
<accession>A0A410T7C5</accession>
<sequence>MADIIQNKMNQVLGDLARPTKFKCQIFPPKEIKCELSILNEGDSATSSTSEISQYLDYFCHATSFPGLTVETIDFKYRGRTLPVKSVQTYQQKWSATFYNDEKHAVRKLFLDWMTYDQAHQFEDKTKGNFEGILPSISIYQLDFEMSKDCVVYTMMNVFPTNVGEISVQYDGLNQIETFTVEFAYTHFEINTISREGLTSSEVTSLIKNTIQNTINNVTNTLKDAVFGALDDLVSPVLDSVSDSFENFISTK</sequence>
<organism evidence="1 2">
    <name type="scientific">Campylobacter phage CP20</name>
    <dbReference type="NCBI Taxonomy" id="2506428"/>
    <lineage>
        <taxon>Viruses</taxon>
        <taxon>Duplodnaviria</taxon>
        <taxon>Heunggongvirae</taxon>
        <taxon>Uroviricota</taxon>
        <taxon>Caudoviricetes</taxon>
        <taxon>Connertonviridae</taxon>
        <taxon>Firehammervirus</taxon>
        <taxon>Firehammervirus CPt10</taxon>
    </lineage>
</organism>
<proteinExistence type="predicted"/>
<name>A0A410T7C5_9CAUD</name>
<dbReference type="Proteomes" id="UP000290538">
    <property type="component" value="Segment"/>
</dbReference>
<dbReference type="EMBL" id="MK408758">
    <property type="protein sequence ID" value="QAU04781.1"/>
    <property type="molecule type" value="Genomic_DNA"/>
</dbReference>
<protein>
    <submittedName>
        <fullName evidence="1">Tail tube monomer</fullName>
    </submittedName>
</protein>
<evidence type="ECO:0000313" key="2">
    <source>
        <dbReference type="Proteomes" id="UP000290538"/>
    </source>
</evidence>
<evidence type="ECO:0000313" key="1">
    <source>
        <dbReference type="EMBL" id="QAU04781.1"/>
    </source>
</evidence>